<name>G5BBZ3_HETGA</name>
<dbReference type="EMBL" id="JH169440">
    <property type="protein sequence ID" value="EHB06801.1"/>
    <property type="molecule type" value="Genomic_DNA"/>
</dbReference>
<dbReference type="AlphaFoldDB" id="G5BBZ3"/>
<sequence>MVVTKPLPLDQEQWDSSSEAPSPGLGAMEDGGHEAPSSEPGAVGLWLRSPYLWAGSCRTQYHGLVVRCPLCLCSEEPGGCTDERSGGWSSGLLLGHGLIRHVLHNSRPR</sequence>
<dbReference type="InParanoid" id="G5BBZ3"/>
<organism evidence="2 3">
    <name type="scientific">Heterocephalus glaber</name>
    <name type="common">Naked mole rat</name>
    <dbReference type="NCBI Taxonomy" id="10181"/>
    <lineage>
        <taxon>Eukaryota</taxon>
        <taxon>Metazoa</taxon>
        <taxon>Chordata</taxon>
        <taxon>Craniata</taxon>
        <taxon>Vertebrata</taxon>
        <taxon>Euteleostomi</taxon>
        <taxon>Mammalia</taxon>
        <taxon>Eutheria</taxon>
        <taxon>Euarchontoglires</taxon>
        <taxon>Glires</taxon>
        <taxon>Rodentia</taxon>
        <taxon>Hystricomorpha</taxon>
        <taxon>Bathyergidae</taxon>
        <taxon>Heterocephalus</taxon>
    </lineage>
</organism>
<protein>
    <submittedName>
        <fullName evidence="2">Uncharacterized protein</fullName>
    </submittedName>
</protein>
<reference evidence="2 3" key="1">
    <citation type="journal article" date="2011" name="Nature">
        <title>Genome sequencing reveals insights into physiology and longevity of the naked mole rat.</title>
        <authorList>
            <person name="Kim E.B."/>
            <person name="Fang X."/>
            <person name="Fushan A.A."/>
            <person name="Huang Z."/>
            <person name="Lobanov A.V."/>
            <person name="Han L."/>
            <person name="Marino S.M."/>
            <person name="Sun X."/>
            <person name="Turanov A.A."/>
            <person name="Yang P."/>
            <person name="Yim S.H."/>
            <person name="Zhao X."/>
            <person name="Kasaikina M.V."/>
            <person name="Stoletzki N."/>
            <person name="Peng C."/>
            <person name="Polak P."/>
            <person name="Xiong Z."/>
            <person name="Kiezun A."/>
            <person name="Zhu Y."/>
            <person name="Chen Y."/>
            <person name="Kryukov G.V."/>
            <person name="Zhang Q."/>
            <person name="Peshkin L."/>
            <person name="Yang L."/>
            <person name="Bronson R.T."/>
            <person name="Buffenstein R."/>
            <person name="Wang B."/>
            <person name="Han C."/>
            <person name="Li Q."/>
            <person name="Chen L."/>
            <person name="Zhao W."/>
            <person name="Sunyaev S.R."/>
            <person name="Park T.J."/>
            <person name="Zhang G."/>
            <person name="Wang J."/>
            <person name="Gladyshev V.N."/>
        </authorList>
    </citation>
    <scope>NUCLEOTIDE SEQUENCE [LARGE SCALE GENOMIC DNA]</scope>
</reference>
<accession>G5BBZ3</accession>
<feature type="region of interest" description="Disordered" evidence="1">
    <location>
        <begin position="1"/>
        <end position="40"/>
    </location>
</feature>
<evidence type="ECO:0000256" key="1">
    <source>
        <dbReference type="SAM" id="MobiDB-lite"/>
    </source>
</evidence>
<evidence type="ECO:0000313" key="2">
    <source>
        <dbReference type="EMBL" id="EHB06801.1"/>
    </source>
</evidence>
<dbReference type="Proteomes" id="UP000006813">
    <property type="component" value="Unassembled WGS sequence"/>
</dbReference>
<proteinExistence type="predicted"/>
<gene>
    <name evidence="2" type="ORF">GW7_01993</name>
</gene>
<evidence type="ECO:0000313" key="3">
    <source>
        <dbReference type="Proteomes" id="UP000006813"/>
    </source>
</evidence>